<organism evidence="12 13">
    <name type="scientific">Magallana gigas</name>
    <name type="common">Pacific oyster</name>
    <name type="synonym">Crassostrea gigas</name>
    <dbReference type="NCBI Taxonomy" id="29159"/>
    <lineage>
        <taxon>Eukaryota</taxon>
        <taxon>Metazoa</taxon>
        <taxon>Spiralia</taxon>
        <taxon>Lophotrochozoa</taxon>
        <taxon>Mollusca</taxon>
        <taxon>Bivalvia</taxon>
        <taxon>Autobranchia</taxon>
        <taxon>Pteriomorphia</taxon>
        <taxon>Ostreida</taxon>
        <taxon>Ostreoidea</taxon>
        <taxon>Ostreidae</taxon>
        <taxon>Magallana</taxon>
    </lineage>
</organism>
<accession>A0A8W8LN98</accession>
<keyword evidence="5" id="KW-0297">G-protein coupled receptor</keyword>
<dbReference type="PANTHER" id="PTHR24246:SF27">
    <property type="entry name" value="ADENOSINE RECEPTOR, ISOFORM A"/>
    <property type="match status" value="1"/>
</dbReference>
<dbReference type="SUPFAM" id="SSF81321">
    <property type="entry name" value="Family A G protein-coupled receptor-like"/>
    <property type="match status" value="1"/>
</dbReference>
<keyword evidence="6 10" id="KW-0472">Membrane</keyword>
<dbReference type="GO" id="GO:0005886">
    <property type="term" value="C:plasma membrane"/>
    <property type="evidence" value="ECO:0007669"/>
    <property type="project" value="UniProtKB-SubCell"/>
</dbReference>
<dbReference type="OMA" id="INRSSAC"/>
<comment type="subcellular location">
    <subcellularLocation>
        <location evidence="1">Cell membrane</location>
        <topology evidence="1">Multi-pass membrane protein</topology>
    </subcellularLocation>
</comment>
<dbReference type="EnsemblMetazoa" id="G29210.1">
    <property type="protein sequence ID" value="G29210.1:cds"/>
    <property type="gene ID" value="G29210"/>
</dbReference>
<feature type="transmembrane region" description="Helical" evidence="10">
    <location>
        <begin position="205"/>
        <end position="227"/>
    </location>
</feature>
<keyword evidence="4 10" id="KW-1133">Transmembrane helix</keyword>
<evidence type="ECO:0000256" key="6">
    <source>
        <dbReference type="ARBA" id="ARBA00023136"/>
    </source>
</evidence>
<keyword evidence="3 10" id="KW-0812">Transmembrane</keyword>
<dbReference type="Proteomes" id="UP000005408">
    <property type="component" value="Unassembled WGS sequence"/>
</dbReference>
<dbReference type="Gene3D" id="1.20.1070.10">
    <property type="entry name" value="Rhodopsin 7-helix transmembrane proteins"/>
    <property type="match status" value="1"/>
</dbReference>
<evidence type="ECO:0000259" key="11">
    <source>
        <dbReference type="PROSITE" id="PS50262"/>
    </source>
</evidence>
<evidence type="ECO:0000256" key="10">
    <source>
        <dbReference type="SAM" id="Phobius"/>
    </source>
</evidence>
<evidence type="ECO:0000256" key="3">
    <source>
        <dbReference type="ARBA" id="ARBA00022692"/>
    </source>
</evidence>
<dbReference type="PROSITE" id="PS50262">
    <property type="entry name" value="G_PROTEIN_RECEP_F1_2"/>
    <property type="match status" value="1"/>
</dbReference>
<evidence type="ECO:0000256" key="2">
    <source>
        <dbReference type="ARBA" id="ARBA00022475"/>
    </source>
</evidence>
<evidence type="ECO:0000256" key="7">
    <source>
        <dbReference type="ARBA" id="ARBA00023170"/>
    </source>
</evidence>
<dbReference type="PANTHER" id="PTHR24246">
    <property type="entry name" value="OLFACTORY RECEPTOR AND ADENOSINE RECEPTOR"/>
    <property type="match status" value="1"/>
</dbReference>
<dbReference type="CDD" id="cd00637">
    <property type="entry name" value="7tm_classA_rhodopsin-like"/>
    <property type="match status" value="1"/>
</dbReference>
<name>A0A8W8LN98_MAGGI</name>
<feature type="transmembrane region" description="Helical" evidence="10">
    <location>
        <begin position="137"/>
        <end position="156"/>
    </location>
</feature>
<dbReference type="InterPro" id="IPR000276">
    <property type="entry name" value="GPCR_Rhodpsn"/>
</dbReference>
<protein>
    <recommendedName>
        <fullName evidence="11">G-protein coupled receptors family 1 profile domain-containing protein</fullName>
    </recommendedName>
</protein>
<evidence type="ECO:0000256" key="9">
    <source>
        <dbReference type="ARBA" id="ARBA00023224"/>
    </source>
</evidence>
<evidence type="ECO:0000313" key="13">
    <source>
        <dbReference type="Proteomes" id="UP000005408"/>
    </source>
</evidence>
<feature type="transmembrane region" description="Helical" evidence="10">
    <location>
        <begin position="248"/>
        <end position="268"/>
    </location>
</feature>
<proteinExistence type="predicted"/>
<keyword evidence="8" id="KW-0325">Glycoprotein</keyword>
<dbReference type="InterPro" id="IPR017452">
    <property type="entry name" value="GPCR_Rhodpsn_7TM"/>
</dbReference>
<reference evidence="12" key="1">
    <citation type="submission" date="2022-08" db="UniProtKB">
        <authorList>
            <consortium name="EnsemblMetazoa"/>
        </authorList>
    </citation>
    <scope>IDENTIFICATION</scope>
    <source>
        <strain evidence="12">05x7-T-G4-1.051#20</strain>
    </source>
</reference>
<dbReference type="Pfam" id="PF00001">
    <property type="entry name" value="7tm_1"/>
    <property type="match status" value="1"/>
</dbReference>
<feature type="transmembrane region" description="Helical" evidence="10">
    <location>
        <begin position="63"/>
        <end position="87"/>
    </location>
</feature>
<evidence type="ECO:0000256" key="4">
    <source>
        <dbReference type="ARBA" id="ARBA00022989"/>
    </source>
</evidence>
<dbReference type="GO" id="GO:0004930">
    <property type="term" value="F:G protein-coupled receptor activity"/>
    <property type="evidence" value="ECO:0007669"/>
    <property type="project" value="UniProtKB-KW"/>
</dbReference>
<evidence type="ECO:0000313" key="12">
    <source>
        <dbReference type="EnsemblMetazoa" id="G29210.1:cds"/>
    </source>
</evidence>
<feature type="domain" description="G-protein coupled receptors family 1 profile" evidence="11">
    <location>
        <begin position="78"/>
        <end position="305"/>
    </location>
</feature>
<feature type="transmembrane region" description="Helical" evidence="10">
    <location>
        <begin position="288"/>
        <end position="308"/>
    </location>
</feature>
<evidence type="ECO:0000256" key="5">
    <source>
        <dbReference type="ARBA" id="ARBA00023040"/>
    </source>
</evidence>
<feature type="transmembrane region" description="Helical" evidence="10">
    <location>
        <begin position="168"/>
        <end position="193"/>
    </location>
</feature>
<feature type="transmembrane region" description="Helical" evidence="10">
    <location>
        <begin position="99"/>
        <end position="117"/>
    </location>
</feature>
<dbReference type="AlphaFoldDB" id="A0A8W8LN98"/>
<dbReference type="OrthoDB" id="8826105at2759"/>
<keyword evidence="13" id="KW-1185">Reference proteome</keyword>
<evidence type="ECO:0000256" key="1">
    <source>
        <dbReference type="ARBA" id="ARBA00004651"/>
    </source>
</evidence>
<evidence type="ECO:0000256" key="8">
    <source>
        <dbReference type="ARBA" id="ARBA00023180"/>
    </source>
</evidence>
<sequence>MANMYVSVTTNITDFYDDVQNSDIFNRSGNSTIKRTTVHFNYDELQSKPTFEIMFGDTTFETAFVYVCLVITFLGITGNIAAMAIILYKPKFHTPTFAAIGYLALADFFAGIILSLVRFTTCPYLDVFMCKTFTVSLFYYSSFGHLLLLVTVRYLITVRPLMSRRHLTVKVVSLCSLSVWFLSALLGVITHYVMANIDTYSLTTIIRVIINLVVLCVVCSTMISLHIRKIKALQNSSCVRRQTQQRKMNLVITGITVVFMLFQTFLIAEKLYKAFGEQIDDVSYFLSSSVNFTASVYYSCNPYIFFFLSMFLSCKIKNCSCTNTKKK</sequence>
<keyword evidence="7" id="KW-0675">Receptor</keyword>
<keyword evidence="9" id="KW-0807">Transducer</keyword>
<keyword evidence="2" id="KW-1003">Cell membrane</keyword>